<dbReference type="PANTHER" id="PTHR11802:SF201">
    <property type="entry name" value="CARBOXYPEPTIDASE"/>
    <property type="match status" value="1"/>
</dbReference>
<proteinExistence type="inferred from homology"/>
<accession>A0AA35WUX0</accession>
<dbReference type="Gene3D" id="3.40.50.1820">
    <property type="entry name" value="alpha/beta hydrolase"/>
    <property type="match status" value="1"/>
</dbReference>
<keyword evidence="4" id="KW-1185">Reference proteome</keyword>
<keyword evidence="2 3" id="KW-0121">Carboxypeptidase</keyword>
<keyword evidence="2" id="KW-0645">Protease</keyword>
<dbReference type="InterPro" id="IPR029058">
    <property type="entry name" value="AB_hydrolase_fold"/>
</dbReference>
<dbReference type="AlphaFoldDB" id="A0AA35WUX0"/>
<organism evidence="3 4">
    <name type="scientific">Geodia barretti</name>
    <name type="common">Barrett's horny sponge</name>
    <dbReference type="NCBI Taxonomy" id="519541"/>
    <lineage>
        <taxon>Eukaryota</taxon>
        <taxon>Metazoa</taxon>
        <taxon>Porifera</taxon>
        <taxon>Demospongiae</taxon>
        <taxon>Heteroscleromorpha</taxon>
        <taxon>Tetractinellida</taxon>
        <taxon>Astrophorina</taxon>
        <taxon>Geodiidae</taxon>
        <taxon>Geodia</taxon>
    </lineage>
</organism>
<dbReference type="FunFam" id="3.40.50.1820:FF:000211">
    <property type="entry name" value="Carboxypeptidase"/>
    <property type="match status" value="1"/>
</dbReference>
<keyword evidence="2" id="KW-0378">Hydrolase</keyword>
<feature type="signal peptide" evidence="2">
    <location>
        <begin position="1"/>
        <end position="21"/>
    </location>
</feature>
<dbReference type="InterPro" id="IPR018202">
    <property type="entry name" value="Ser_caboxypep_ser_AS"/>
</dbReference>
<evidence type="ECO:0000256" key="1">
    <source>
        <dbReference type="ARBA" id="ARBA00009431"/>
    </source>
</evidence>
<comment type="caution">
    <text evidence="3">The sequence shown here is derived from an EMBL/GenBank/DDBJ whole genome shotgun (WGS) entry which is preliminary data.</text>
</comment>
<gene>
    <name evidence="3" type="ORF">GBAR_LOCUS19522</name>
</gene>
<evidence type="ECO:0000313" key="4">
    <source>
        <dbReference type="Proteomes" id="UP001174909"/>
    </source>
</evidence>
<feature type="chain" id="PRO_5041487001" description="Carboxypeptidase" evidence="2">
    <location>
        <begin position="22"/>
        <end position="465"/>
    </location>
</feature>
<dbReference type="PRINTS" id="PR00724">
    <property type="entry name" value="CRBOXYPTASEC"/>
</dbReference>
<dbReference type="EC" id="3.4.16.-" evidence="2"/>
<dbReference type="Proteomes" id="UP001174909">
    <property type="component" value="Unassembled WGS sequence"/>
</dbReference>
<dbReference type="PANTHER" id="PTHR11802">
    <property type="entry name" value="SERINE PROTEASE FAMILY S10 SERINE CARBOXYPEPTIDASE"/>
    <property type="match status" value="1"/>
</dbReference>
<sequence length="465" mass="51591">MHLYLHSFLLLLLLLVAASNAQQPSDAKITNLPGANFTIPFSQYADFITVNGSHGRRLFYWFVESQNDPANDPVLLWLNGGPGCSSLAGLFTELGPFYPVDGETLARNPYSWNTVANVIFLESPSGVGFSYSDTRSDYTTGDQQTTQDTLQFLLSFFAIYEQFANNEFWITGESYGGHYVPWLARAVLEWNSMSPANPINLKGFMVGNAWTDPLYDNRGAATFWAQTGIISNSTFSAILRTCNFSDVGPFVTTLGKVAEPGDDCSAAVNQADEEMGDINLYDIYVEACIGTSRDRRHFGNGGVSLFRRTGQRKSSSQDPCIDIYLTEYLRRENVIEAIHASQCPNRWSECSVLVDYSRSDLLAPVIPLYLKFFSENKIRILVYSGDVDGVVPHTGTEEWMASKDVGLTVEKPFMPWKASNGQVGGYRTVYKQMTYATVRGAGHMVPGTQPLYALDMIKAFLSGKL</sequence>
<dbReference type="PROSITE" id="PS00131">
    <property type="entry name" value="CARBOXYPEPT_SER_SER"/>
    <property type="match status" value="1"/>
</dbReference>
<dbReference type="EMBL" id="CASHTH010002751">
    <property type="protein sequence ID" value="CAI8034733.1"/>
    <property type="molecule type" value="Genomic_DNA"/>
</dbReference>
<keyword evidence="2" id="KW-0732">Signal</keyword>
<dbReference type="SUPFAM" id="SSF53474">
    <property type="entry name" value="alpha/beta-Hydrolases"/>
    <property type="match status" value="1"/>
</dbReference>
<reference evidence="3" key="1">
    <citation type="submission" date="2023-03" db="EMBL/GenBank/DDBJ databases">
        <authorList>
            <person name="Steffen K."/>
            <person name="Cardenas P."/>
        </authorList>
    </citation>
    <scope>NUCLEOTIDE SEQUENCE</scope>
</reference>
<comment type="similarity">
    <text evidence="1 2">Belongs to the peptidase S10 family.</text>
</comment>
<dbReference type="InterPro" id="IPR001563">
    <property type="entry name" value="Peptidase_S10"/>
</dbReference>
<protein>
    <recommendedName>
        <fullName evidence="2">Carboxypeptidase</fullName>
        <ecNumber evidence="2">3.4.16.-</ecNumber>
    </recommendedName>
</protein>
<name>A0AA35WUX0_GEOBA</name>
<dbReference type="GO" id="GO:0004185">
    <property type="term" value="F:serine-type carboxypeptidase activity"/>
    <property type="evidence" value="ECO:0007669"/>
    <property type="project" value="UniProtKB-UniRule"/>
</dbReference>
<evidence type="ECO:0000313" key="3">
    <source>
        <dbReference type="EMBL" id="CAI8034733.1"/>
    </source>
</evidence>
<evidence type="ECO:0000256" key="2">
    <source>
        <dbReference type="RuleBase" id="RU361156"/>
    </source>
</evidence>
<dbReference type="Pfam" id="PF00450">
    <property type="entry name" value="Peptidase_S10"/>
    <property type="match status" value="1"/>
</dbReference>
<dbReference type="GO" id="GO:0006508">
    <property type="term" value="P:proteolysis"/>
    <property type="evidence" value="ECO:0007669"/>
    <property type="project" value="UniProtKB-KW"/>
</dbReference>